<dbReference type="AlphaFoldDB" id="A0A1B7P1M2"/>
<name>A0A1B7P1M2_9EURO</name>
<proteinExistence type="predicted"/>
<dbReference type="Proteomes" id="UP000091918">
    <property type="component" value="Unassembled WGS sequence"/>
</dbReference>
<sequence length="87" mass="9548">MPMNRRELDSSMTARARNVTLVRSQATEVSIVAWNGQAGSASFSVENLLIGGRLCRVSNDHTNASGHDMWIHINTAPIVSNVNERNL</sequence>
<organism evidence="1 2">
    <name type="scientific">Emergomyces africanus</name>
    <dbReference type="NCBI Taxonomy" id="1955775"/>
    <lineage>
        <taxon>Eukaryota</taxon>
        <taxon>Fungi</taxon>
        <taxon>Dikarya</taxon>
        <taxon>Ascomycota</taxon>
        <taxon>Pezizomycotina</taxon>
        <taxon>Eurotiomycetes</taxon>
        <taxon>Eurotiomycetidae</taxon>
        <taxon>Onygenales</taxon>
        <taxon>Ajellomycetaceae</taxon>
        <taxon>Emergomyces</taxon>
    </lineage>
</organism>
<comment type="caution">
    <text evidence="1">The sequence shown here is derived from an EMBL/GenBank/DDBJ whole genome shotgun (WGS) entry which is preliminary data.</text>
</comment>
<keyword evidence="2" id="KW-1185">Reference proteome</keyword>
<dbReference type="EMBL" id="LGUA01000237">
    <property type="protein sequence ID" value="OAX82933.1"/>
    <property type="molecule type" value="Genomic_DNA"/>
</dbReference>
<evidence type="ECO:0000313" key="1">
    <source>
        <dbReference type="EMBL" id="OAX82933.1"/>
    </source>
</evidence>
<gene>
    <name evidence="1" type="ORF">ACJ72_02721</name>
</gene>
<accession>A0A1B7P1M2</accession>
<reference evidence="1 2" key="1">
    <citation type="submission" date="2015-07" db="EMBL/GenBank/DDBJ databases">
        <title>Emmonsia species relationships and genome sequence.</title>
        <authorList>
            <person name="Cuomo C.A."/>
            <person name="Schwartz I.S."/>
            <person name="Kenyon C."/>
            <person name="de Hoog G.S."/>
            <person name="Govender N.P."/>
            <person name="Botha A."/>
            <person name="Moreno L."/>
            <person name="de Vries M."/>
            <person name="Munoz J.F."/>
            <person name="Stielow J.B."/>
        </authorList>
    </citation>
    <scope>NUCLEOTIDE SEQUENCE [LARGE SCALE GENOMIC DNA]</scope>
    <source>
        <strain evidence="1 2">CBS 136260</strain>
    </source>
</reference>
<evidence type="ECO:0000313" key="2">
    <source>
        <dbReference type="Proteomes" id="UP000091918"/>
    </source>
</evidence>
<protein>
    <submittedName>
        <fullName evidence="1">Uncharacterized protein</fullName>
    </submittedName>
</protein>